<keyword evidence="3 5" id="KW-0238">DNA-binding</keyword>
<feature type="domain" description="HTH tetR-type" evidence="7">
    <location>
        <begin position="8"/>
        <end position="68"/>
    </location>
</feature>
<gene>
    <name evidence="8" type="ORF">STRNI_001433</name>
</gene>
<evidence type="ECO:0000256" key="4">
    <source>
        <dbReference type="ARBA" id="ARBA00023163"/>
    </source>
</evidence>
<dbReference type="PANTHER" id="PTHR47506:SF1">
    <property type="entry name" value="HTH-TYPE TRANSCRIPTIONAL REGULATOR YJDC"/>
    <property type="match status" value="1"/>
</dbReference>
<keyword evidence="4" id="KW-0804">Transcription</keyword>
<dbReference type="Pfam" id="PF00440">
    <property type="entry name" value="TetR_N"/>
    <property type="match status" value="1"/>
</dbReference>
<evidence type="ECO:0000256" key="5">
    <source>
        <dbReference type="PROSITE-ProRule" id="PRU00335"/>
    </source>
</evidence>
<dbReference type="SUPFAM" id="SSF46689">
    <property type="entry name" value="Homeodomain-like"/>
    <property type="match status" value="1"/>
</dbReference>
<dbReference type="Gene3D" id="1.10.357.10">
    <property type="entry name" value="Tetracycline Repressor, domain 2"/>
    <property type="match status" value="1"/>
</dbReference>
<evidence type="ECO:0000256" key="6">
    <source>
        <dbReference type="SAM" id="MobiDB-lite"/>
    </source>
</evidence>
<keyword evidence="1" id="KW-0678">Repressor</keyword>
<dbReference type="GeneID" id="301330628"/>
<protein>
    <submittedName>
        <fullName evidence="8">TetR/AcrR family transcriptional regulator</fullName>
    </submittedName>
</protein>
<name>A0ABY7IYB3_STRNI</name>
<evidence type="ECO:0000259" key="7">
    <source>
        <dbReference type="PROSITE" id="PS50977"/>
    </source>
</evidence>
<keyword evidence="2" id="KW-0805">Transcription regulation</keyword>
<dbReference type="PROSITE" id="PS50977">
    <property type="entry name" value="HTH_TETR_2"/>
    <property type="match status" value="1"/>
</dbReference>
<evidence type="ECO:0000256" key="1">
    <source>
        <dbReference type="ARBA" id="ARBA00022491"/>
    </source>
</evidence>
<accession>A0ABY7IYB3</accession>
<feature type="region of interest" description="Disordered" evidence="6">
    <location>
        <begin position="207"/>
        <end position="254"/>
    </location>
</feature>
<sequence>MPKKVDHEARRQEISEALWRIAGSRGLDGTSLRDVAAEAGISLGRLQHYFRTRDEMLLFALQHINRLAADRIRERIASLAEEPTPREVLRACLSGMLPLDEKSRIGLLVGAAYYARAVHDEALRAEAKNGIPPLRTFFADQLRLAADRGELPPERATEDEAMLLISMTEGLATYVLLGVHDPEDALLLLDLHLENLFGAEQAAGGGADRAVGGGADRPVGGSAVRTARGGADRAAEVGGGRGAEASASSGRSAP</sequence>
<dbReference type="InterPro" id="IPR009057">
    <property type="entry name" value="Homeodomain-like_sf"/>
</dbReference>
<proteinExistence type="predicted"/>
<feature type="DNA-binding region" description="H-T-H motif" evidence="5">
    <location>
        <begin position="31"/>
        <end position="50"/>
    </location>
</feature>
<keyword evidence="9" id="KW-1185">Reference proteome</keyword>
<evidence type="ECO:0000256" key="3">
    <source>
        <dbReference type="ARBA" id="ARBA00023125"/>
    </source>
</evidence>
<dbReference type="Pfam" id="PF13977">
    <property type="entry name" value="TetR_C_6"/>
    <property type="match status" value="1"/>
</dbReference>
<dbReference type="EMBL" id="CP114203">
    <property type="protein sequence ID" value="WAU03305.1"/>
    <property type="molecule type" value="Genomic_DNA"/>
</dbReference>
<evidence type="ECO:0000313" key="9">
    <source>
        <dbReference type="Proteomes" id="UP001210169"/>
    </source>
</evidence>
<evidence type="ECO:0000256" key="2">
    <source>
        <dbReference type="ARBA" id="ARBA00023015"/>
    </source>
</evidence>
<dbReference type="InterPro" id="IPR036271">
    <property type="entry name" value="Tet_transcr_reg_TetR-rel_C_sf"/>
</dbReference>
<dbReference type="RefSeq" id="WP_277410760.1">
    <property type="nucleotide sequence ID" value="NZ_CP114203.1"/>
</dbReference>
<dbReference type="Proteomes" id="UP001210169">
    <property type="component" value="Chromosome"/>
</dbReference>
<dbReference type="SUPFAM" id="SSF48498">
    <property type="entry name" value="Tetracyclin repressor-like, C-terminal domain"/>
    <property type="match status" value="1"/>
</dbReference>
<feature type="compositionally biased region" description="Low complexity" evidence="6">
    <location>
        <begin position="243"/>
        <end position="254"/>
    </location>
</feature>
<dbReference type="InterPro" id="IPR001647">
    <property type="entry name" value="HTH_TetR"/>
</dbReference>
<dbReference type="PANTHER" id="PTHR47506">
    <property type="entry name" value="TRANSCRIPTIONAL REGULATORY PROTEIN"/>
    <property type="match status" value="1"/>
</dbReference>
<organism evidence="8 9">
    <name type="scientific">Streptomyces nigrescens</name>
    <dbReference type="NCBI Taxonomy" id="1920"/>
    <lineage>
        <taxon>Bacteria</taxon>
        <taxon>Bacillati</taxon>
        <taxon>Actinomycetota</taxon>
        <taxon>Actinomycetes</taxon>
        <taxon>Kitasatosporales</taxon>
        <taxon>Streptomycetaceae</taxon>
        <taxon>Streptomyces</taxon>
    </lineage>
</organism>
<evidence type="ECO:0000313" key="8">
    <source>
        <dbReference type="EMBL" id="WAU03305.1"/>
    </source>
</evidence>
<dbReference type="InterPro" id="IPR039538">
    <property type="entry name" value="BetI_C"/>
</dbReference>
<reference evidence="8 9" key="1">
    <citation type="submission" date="2022-12" db="EMBL/GenBank/DDBJ databases">
        <authorList>
            <person name="Ruckert C."/>
            <person name="Busche T."/>
            <person name="Kalinowski J."/>
            <person name="Wittmann C."/>
        </authorList>
    </citation>
    <scope>NUCLEOTIDE SEQUENCE [LARGE SCALE GENOMIC DNA]</scope>
    <source>
        <strain evidence="8 9">DSM 40276</strain>
    </source>
</reference>